<dbReference type="InterPro" id="IPR054283">
    <property type="entry name" value="DUF7017"/>
</dbReference>
<dbReference type="Pfam" id="PF22707">
    <property type="entry name" value="S1CSD-TOTE-2"/>
    <property type="match status" value="1"/>
</dbReference>
<reference evidence="3" key="1">
    <citation type="journal article" date="2019" name="Int. J. Syst. Evol. Microbiol.">
        <title>The Global Catalogue of Microorganisms (GCM) 10K type strain sequencing project: providing services to taxonomists for standard genome sequencing and annotation.</title>
        <authorList>
            <consortium name="The Broad Institute Genomics Platform"/>
            <consortium name="The Broad Institute Genome Sequencing Center for Infectious Disease"/>
            <person name="Wu L."/>
            <person name="Ma J."/>
        </authorList>
    </citation>
    <scope>NUCLEOTIDE SEQUENCE [LARGE SCALE GENOMIC DNA]</scope>
    <source>
        <strain evidence="3">CECT 7956</strain>
    </source>
</reference>
<sequence>MIAKDWEKALEIKNEMFKLPFQTDNLLKKQTYWLVIKTISLSQELSKDSYHTQEILSEIMKYARITDTQLTSAFIWASSKVAPTWKLYLDFMLWVNFDKLKEPQQIEKNAILIAKNLLSIINKEESTTSYFTNWIYTSSEQNPEMPYLKYYAIKLLIKDKNIEKAHKLILELLQVKQKEFWVWHLLSSCYQEKPDLQFSVFCKAISLNNKPEMLRGVRQDFMRLLIKNEMWANAKYEIEEIIDIRKSHGWQIPEDVRENLYNQNIINIKSEKVDYRKFAKDVEQEFLQTLPKAAIAITKIDLQNGYAYYITENQVGGKFPLSITKGTALKVGDSCYGYMTKHVQKNFDIIKSVVLSKDSHSWLKSFEGVLSIKSSGIGFVDCIYLSERIILKNKLTNNVKIKGLAIRSYDAKKSKEGWSGIIVFE</sequence>
<gene>
    <name evidence="2" type="ORF">ACFOOI_03880</name>
</gene>
<accession>A0ABV7YTW8</accession>
<name>A0ABV7YTW8_9BACT</name>
<dbReference type="InterPro" id="IPR054427">
    <property type="entry name" value="S1CSD-TOTE-2"/>
</dbReference>
<dbReference type="RefSeq" id="WP_379835276.1">
    <property type="nucleotide sequence ID" value="NZ_JBHRYQ010000001.1"/>
</dbReference>
<evidence type="ECO:0000313" key="3">
    <source>
        <dbReference type="Proteomes" id="UP001595616"/>
    </source>
</evidence>
<protein>
    <submittedName>
        <fullName evidence="2">DUF7017 domain-containing protein</fullName>
    </submittedName>
</protein>
<dbReference type="EMBL" id="JBHRYQ010000001">
    <property type="protein sequence ID" value="MFC3809785.1"/>
    <property type="molecule type" value="Genomic_DNA"/>
</dbReference>
<keyword evidence="3" id="KW-1185">Reference proteome</keyword>
<feature type="domain" description="TOTE conflict systems S1/CSD-like" evidence="1">
    <location>
        <begin position="364"/>
        <end position="421"/>
    </location>
</feature>
<proteinExistence type="predicted"/>
<dbReference type="Proteomes" id="UP001595616">
    <property type="component" value="Unassembled WGS sequence"/>
</dbReference>
<dbReference type="Pfam" id="PF22860">
    <property type="entry name" value="DUF7017"/>
    <property type="match status" value="1"/>
</dbReference>
<evidence type="ECO:0000259" key="1">
    <source>
        <dbReference type="Pfam" id="PF22707"/>
    </source>
</evidence>
<organism evidence="2 3">
    <name type="scientific">Lacihabitans lacunae</name>
    <dbReference type="NCBI Taxonomy" id="1028214"/>
    <lineage>
        <taxon>Bacteria</taxon>
        <taxon>Pseudomonadati</taxon>
        <taxon>Bacteroidota</taxon>
        <taxon>Cytophagia</taxon>
        <taxon>Cytophagales</taxon>
        <taxon>Leadbetterellaceae</taxon>
        <taxon>Lacihabitans</taxon>
    </lineage>
</organism>
<evidence type="ECO:0000313" key="2">
    <source>
        <dbReference type="EMBL" id="MFC3809785.1"/>
    </source>
</evidence>
<comment type="caution">
    <text evidence="2">The sequence shown here is derived from an EMBL/GenBank/DDBJ whole genome shotgun (WGS) entry which is preliminary data.</text>
</comment>